<feature type="compositionally biased region" description="Low complexity" evidence="1">
    <location>
        <begin position="21"/>
        <end position="30"/>
    </location>
</feature>
<accession>K8FF33</accession>
<feature type="region of interest" description="Disordered" evidence="1">
    <location>
        <begin position="15"/>
        <end position="35"/>
    </location>
</feature>
<evidence type="ECO:0000313" key="2">
    <source>
        <dbReference type="EMBL" id="CCO66786.1"/>
    </source>
</evidence>
<evidence type="ECO:0000313" key="3">
    <source>
        <dbReference type="Proteomes" id="UP000198341"/>
    </source>
</evidence>
<protein>
    <submittedName>
        <fullName evidence="2">Unnamed protein product</fullName>
    </submittedName>
</protein>
<keyword evidence="3" id="KW-1185">Reference proteome</keyword>
<organism evidence="2 3">
    <name type="scientific">Bathycoccus prasinos</name>
    <dbReference type="NCBI Taxonomy" id="41875"/>
    <lineage>
        <taxon>Eukaryota</taxon>
        <taxon>Viridiplantae</taxon>
        <taxon>Chlorophyta</taxon>
        <taxon>Mamiellophyceae</taxon>
        <taxon>Mamiellales</taxon>
        <taxon>Bathycoccaceae</taxon>
        <taxon>Bathycoccus</taxon>
    </lineage>
</organism>
<dbReference type="Proteomes" id="UP000198341">
    <property type="component" value="Chromosome 9"/>
</dbReference>
<reference evidence="2 3" key="1">
    <citation type="submission" date="2011-10" db="EMBL/GenBank/DDBJ databases">
        <authorList>
            <person name="Genoscope - CEA"/>
        </authorList>
    </citation>
    <scope>NUCLEOTIDE SEQUENCE [LARGE SCALE GENOMIC DNA]</scope>
    <source>
        <strain evidence="2 3">RCC 1105</strain>
    </source>
</reference>
<name>K8FF33_9CHLO</name>
<dbReference type="KEGG" id="bpg:Bathy09g03780"/>
<dbReference type="GeneID" id="19013885"/>
<dbReference type="AlphaFoldDB" id="K8FF33"/>
<dbReference type="RefSeq" id="XP_007511226.1">
    <property type="nucleotide sequence ID" value="XM_007511164.1"/>
</dbReference>
<gene>
    <name evidence="2" type="ORF">Bathy09g03780</name>
</gene>
<evidence type="ECO:0000256" key="1">
    <source>
        <dbReference type="SAM" id="MobiDB-lite"/>
    </source>
</evidence>
<sequence>MTGFSSLCSHHHPSIHLLRGNNNNKNNNNNASTSKRRNVVVITSQKIDPKWGDGRQWGKNKLGKKLEHRSRLILEYEVAREFVWTLGLYDEDDWRDWAKDRRRGCVFIPRDPWNAYRNRGWIDMDDWLGRPLPFAEAKALAREFAKERRIRTQAEWWAAVDSRTTPSRVPVRPGMYYRDDGWIDYDDWLGVGLDDAKEEEEEEEEER</sequence>
<dbReference type="EMBL" id="FO082270">
    <property type="protein sequence ID" value="CCO66786.1"/>
    <property type="molecule type" value="Genomic_DNA"/>
</dbReference>
<proteinExistence type="predicted"/>